<reference evidence="2" key="1">
    <citation type="submission" date="2025-08" db="UniProtKB">
        <authorList>
            <consortium name="Ensembl"/>
        </authorList>
    </citation>
    <scope>IDENTIFICATION</scope>
</reference>
<evidence type="ECO:0000313" key="3">
    <source>
        <dbReference type="Proteomes" id="UP000694403"/>
    </source>
</evidence>
<proteinExistence type="predicted"/>
<dbReference type="Ensembl" id="ENSCSRT00000014709.1">
    <property type="protein sequence ID" value="ENSCSRP00000014117.1"/>
    <property type="gene ID" value="ENSCSRG00000010771.1"/>
</dbReference>
<accession>A0A8C3SEX6</accession>
<name>A0A8C3SEX6_CHESE</name>
<organism evidence="2 3">
    <name type="scientific">Chelydra serpentina</name>
    <name type="common">Snapping turtle</name>
    <name type="synonym">Testudo serpentina</name>
    <dbReference type="NCBI Taxonomy" id="8475"/>
    <lineage>
        <taxon>Eukaryota</taxon>
        <taxon>Metazoa</taxon>
        <taxon>Chordata</taxon>
        <taxon>Craniata</taxon>
        <taxon>Vertebrata</taxon>
        <taxon>Euteleostomi</taxon>
        <taxon>Archelosauria</taxon>
        <taxon>Testudinata</taxon>
        <taxon>Testudines</taxon>
        <taxon>Cryptodira</taxon>
        <taxon>Durocryptodira</taxon>
        <taxon>Americhelydia</taxon>
        <taxon>Chelydroidea</taxon>
        <taxon>Chelydridae</taxon>
        <taxon>Chelydra</taxon>
    </lineage>
</organism>
<feature type="domain" description="KRAB" evidence="1">
    <location>
        <begin position="1"/>
        <end position="38"/>
    </location>
</feature>
<dbReference type="AlphaFoldDB" id="A0A8C3SEX6"/>
<evidence type="ECO:0000259" key="1">
    <source>
        <dbReference type="PROSITE" id="PS50805"/>
    </source>
</evidence>
<keyword evidence="3" id="KW-1185">Reference proteome</keyword>
<reference evidence="2" key="2">
    <citation type="submission" date="2025-09" db="UniProtKB">
        <authorList>
            <consortium name="Ensembl"/>
        </authorList>
    </citation>
    <scope>IDENTIFICATION</scope>
</reference>
<dbReference type="PROSITE" id="PS50805">
    <property type="entry name" value="KRAB"/>
    <property type="match status" value="1"/>
</dbReference>
<dbReference type="Proteomes" id="UP000694403">
    <property type="component" value="Unplaced"/>
</dbReference>
<sequence length="133" mass="14877">FLENTAGFPVSKPDVISQLERGEEPWVPERSAPESYVTHGFPPILTDSWQQIPRQSRFPLRVLVRCRPKLTPSSLSSGEGFGENQLLIGLISPAHILVCSHLFPFLSLRLLFSPVQGVTYVWILSVSHQGLGW</sequence>
<evidence type="ECO:0000313" key="2">
    <source>
        <dbReference type="Ensembl" id="ENSCSRP00000014117.1"/>
    </source>
</evidence>
<protein>
    <recommendedName>
        <fullName evidence="1">KRAB domain-containing protein</fullName>
    </recommendedName>
</protein>
<dbReference type="GO" id="GO:0006355">
    <property type="term" value="P:regulation of DNA-templated transcription"/>
    <property type="evidence" value="ECO:0007669"/>
    <property type="project" value="InterPro"/>
</dbReference>
<dbReference type="InterPro" id="IPR001909">
    <property type="entry name" value="KRAB"/>
</dbReference>